<evidence type="ECO:0000256" key="5">
    <source>
        <dbReference type="ARBA" id="ARBA00022882"/>
    </source>
</evidence>
<accession>A0AAD7RM48</accession>
<dbReference type="SUPFAM" id="SSF81296">
    <property type="entry name" value="E set domains"/>
    <property type="match status" value="1"/>
</dbReference>
<dbReference type="PANTHER" id="PTHR11767">
    <property type="entry name" value="INWARD RECTIFIER POTASSIUM CHANNEL"/>
    <property type="match status" value="1"/>
</dbReference>
<dbReference type="GO" id="GO:1990573">
    <property type="term" value="P:potassium ion import across plasma membrane"/>
    <property type="evidence" value="ECO:0007669"/>
    <property type="project" value="TreeGrafter"/>
</dbReference>
<comment type="subcellular location">
    <subcellularLocation>
        <location evidence="1 12">Membrane</location>
        <topology evidence="1 12">Multi-pass membrane protein</topology>
    </subcellularLocation>
</comment>
<dbReference type="GO" id="GO:0007399">
    <property type="term" value="P:nervous system development"/>
    <property type="evidence" value="ECO:0007669"/>
    <property type="project" value="UniProtKB-ARBA"/>
</dbReference>
<dbReference type="GO" id="GO:0005886">
    <property type="term" value="C:plasma membrane"/>
    <property type="evidence" value="ECO:0007669"/>
    <property type="project" value="TreeGrafter"/>
</dbReference>
<evidence type="ECO:0000256" key="10">
    <source>
        <dbReference type="ARBA" id="ARBA00023303"/>
    </source>
</evidence>
<dbReference type="InterPro" id="IPR013518">
    <property type="entry name" value="K_chnl_inward-rec_Kir_cyto"/>
</dbReference>
<evidence type="ECO:0000256" key="11">
    <source>
        <dbReference type="ARBA" id="ARBA00034430"/>
    </source>
</evidence>
<keyword evidence="4 12" id="KW-0812">Transmembrane</keyword>
<dbReference type="InterPro" id="IPR014756">
    <property type="entry name" value="Ig_E-set"/>
</dbReference>
<dbReference type="Gene3D" id="2.60.40.1400">
    <property type="entry name" value="G protein-activated inward rectifier potassium channel 1"/>
    <property type="match status" value="2"/>
</dbReference>
<evidence type="ECO:0000256" key="2">
    <source>
        <dbReference type="ARBA" id="ARBA00022448"/>
    </source>
</evidence>
<evidence type="ECO:0000256" key="9">
    <source>
        <dbReference type="ARBA" id="ARBA00023136"/>
    </source>
</evidence>
<comment type="similarity">
    <text evidence="12">Belongs to the inward rectifier-type potassium channel (TC 1.A.2.1) family.</text>
</comment>
<keyword evidence="5 12" id="KW-0851">Voltage-gated channel</keyword>
<evidence type="ECO:0000256" key="7">
    <source>
        <dbReference type="ARBA" id="ARBA00022989"/>
    </source>
</evidence>
<dbReference type="AlphaFoldDB" id="A0AAD7RM48"/>
<evidence type="ECO:0000259" key="13">
    <source>
        <dbReference type="Pfam" id="PF17655"/>
    </source>
</evidence>
<proteinExistence type="inferred from homology"/>
<evidence type="ECO:0000256" key="4">
    <source>
        <dbReference type="ARBA" id="ARBA00022692"/>
    </source>
</evidence>
<evidence type="ECO:0000256" key="6">
    <source>
        <dbReference type="ARBA" id="ARBA00022958"/>
    </source>
</evidence>
<gene>
    <name evidence="14" type="ORF">AAFF_G00168450</name>
</gene>
<sequence length="123" mass="14371">MIDALMLGCMFVKIPRAETLVFSCVCFIADCNDQPYLLFRIGHLRDSHMVDAKSEIDLGYESGSDRLFLVEPQVIQHSIDPSSPLWELGPDQLWRQQFQIIAILEDLGPEFWVYDWNYENFRI</sequence>
<organism evidence="14 15">
    <name type="scientific">Aldrovandia affinis</name>
    <dbReference type="NCBI Taxonomy" id="143900"/>
    <lineage>
        <taxon>Eukaryota</taxon>
        <taxon>Metazoa</taxon>
        <taxon>Chordata</taxon>
        <taxon>Craniata</taxon>
        <taxon>Vertebrata</taxon>
        <taxon>Euteleostomi</taxon>
        <taxon>Actinopterygii</taxon>
        <taxon>Neopterygii</taxon>
        <taxon>Teleostei</taxon>
        <taxon>Notacanthiformes</taxon>
        <taxon>Halosauridae</taxon>
        <taxon>Aldrovandia</taxon>
    </lineage>
</organism>
<evidence type="ECO:0000256" key="3">
    <source>
        <dbReference type="ARBA" id="ARBA00022538"/>
    </source>
</evidence>
<keyword evidence="6 12" id="KW-0630">Potassium</keyword>
<dbReference type="Gene3D" id="1.10.287.70">
    <property type="match status" value="1"/>
</dbReference>
<comment type="caution">
    <text evidence="14">The sequence shown here is derived from an EMBL/GenBank/DDBJ whole genome shotgun (WGS) entry which is preliminary data.</text>
</comment>
<dbReference type="Pfam" id="PF17655">
    <property type="entry name" value="IRK_C"/>
    <property type="match status" value="1"/>
</dbReference>
<dbReference type="GO" id="GO:0005242">
    <property type="term" value="F:inward rectifier potassium channel activity"/>
    <property type="evidence" value="ECO:0007669"/>
    <property type="project" value="InterPro"/>
</dbReference>
<dbReference type="GO" id="GO:0034765">
    <property type="term" value="P:regulation of monoatomic ion transmembrane transport"/>
    <property type="evidence" value="ECO:0007669"/>
    <property type="project" value="TreeGrafter"/>
</dbReference>
<keyword evidence="10 12" id="KW-0407">Ion channel</keyword>
<keyword evidence="3 12" id="KW-0633">Potassium transport</keyword>
<dbReference type="Proteomes" id="UP001221898">
    <property type="component" value="Unassembled WGS sequence"/>
</dbReference>
<protein>
    <recommendedName>
        <fullName evidence="13">Inward rectifier potassium channel C-terminal domain-containing protein</fullName>
    </recommendedName>
</protein>
<evidence type="ECO:0000256" key="12">
    <source>
        <dbReference type="RuleBase" id="RU003822"/>
    </source>
</evidence>
<dbReference type="EMBL" id="JAINUG010000225">
    <property type="protein sequence ID" value="KAJ8386613.1"/>
    <property type="molecule type" value="Genomic_DNA"/>
</dbReference>
<evidence type="ECO:0000313" key="15">
    <source>
        <dbReference type="Proteomes" id="UP001221898"/>
    </source>
</evidence>
<dbReference type="InterPro" id="IPR041647">
    <property type="entry name" value="IRK_C"/>
</dbReference>
<reference evidence="14" key="1">
    <citation type="journal article" date="2023" name="Science">
        <title>Genome structures resolve the early diversification of teleost fishes.</title>
        <authorList>
            <person name="Parey E."/>
            <person name="Louis A."/>
            <person name="Montfort J."/>
            <person name="Bouchez O."/>
            <person name="Roques C."/>
            <person name="Iampietro C."/>
            <person name="Lluch J."/>
            <person name="Castinel A."/>
            <person name="Donnadieu C."/>
            <person name="Desvignes T."/>
            <person name="Floi Bucao C."/>
            <person name="Jouanno E."/>
            <person name="Wen M."/>
            <person name="Mejri S."/>
            <person name="Dirks R."/>
            <person name="Jansen H."/>
            <person name="Henkel C."/>
            <person name="Chen W.J."/>
            <person name="Zahm M."/>
            <person name="Cabau C."/>
            <person name="Klopp C."/>
            <person name="Thompson A.W."/>
            <person name="Robinson-Rechavi M."/>
            <person name="Braasch I."/>
            <person name="Lecointre G."/>
            <person name="Bobe J."/>
            <person name="Postlethwait J.H."/>
            <person name="Berthelot C."/>
            <person name="Roest Crollius H."/>
            <person name="Guiguen Y."/>
        </authorList>
    </citation>
    <scope>NUCLEOTIDE SEQUENCE</scope>
    <source>
        <strain evidence="14">NC1722</strain>
    </source>
</reference>
<dbReference type="GO" id="GO:0034702">
    <property type="term" value="C:monoatomic ion channel complex"/>
    <property type="evidence" value="ECO:0007669"/>
    <property type="project" value="UniProtKB-KW"/>
</dbReference>
<keyword evidence="9" id="KW-0472">Membrane</keyword>
<evidence type="ECO:0000313" key="14">
    <source>
        <dbReference type="EMBL" id="KAJ8386613.1"/>
    </source>
</evidence>
<feature type="domain" description="Inward rectifier potassium channel C-terminal" evidence="13">
    <location>
        <begin position="53"/>
        <end position="106"/>
    </location>
</feature>
<name>A0AAD7RM48_9TELE</name>
<keyword evidence="15" id="KW-1185">Reference proteome</keyword>
<keyword evidence="8 12" id="KW-0406">Ion transport</keyword>
<keyword evidence="7" id="KW-1133">Transmembrane helix</keyword>
<keyword evidence="2 12" id="KW-0813">Transport</keyword>
<evidence type="ECO:0000256" key="8">
    <source>
        <dbReference type="ARBA" id="ARBA00023065"/>
    </source>
</evidence>
<comment type="catalytic activity">
    <reaction evidence="11">
        <text>K(+)(in) = K(+)(out)</text>
        <dbReference type="Rhea" id="RHEA:29463"/>
        <dbReference type="ChEBI" id="CHEBI:29103"/>
    </reaction>
</comment>
<dbReference type="InterPro" id="IPR016449">
    <property type="entry name" value="K_chnl_inward-rec_Kir"/>
</dbReference>
<dbReference type="PANTHER" id="PTHR11767:SF100">
    <property type="entry name" value="G PROTEIN-ACTIVATED INWARD RECTIFIER POTASSIUM CHANNEL 4-LIKE"/>
    <property type="match status" value="1"/>
</dbReference>
<evidence type="ECO:0000256" key="1">
    <source>
        <dbReference type="ARBA" id="ARBA00004141"/>
    </source>
</evidence>